<dbReference type="InterPro" id="IPR002397">
    <property type="entry name" value="Cyt_P450_B"/>
</dbReference>
<dbReference type="SUPFAM" id="SSF48264">
    <property type="entry name" value="Cytochrome P450"/>
    <property type="match status" value="1"/>
</dbReference>
<dbReference type="PRINTS" id="PR00359">
    <property type="entry name" value="BP450"/>
</dbReference>
<organism evidence="2">
    <name type="scientific">freshwater metagenome</name>
    <dbReference type="NCBI Taxonomy" id="449393"/>
    <lineage>
        <taxon>unclassified sequences</taxon>
        <taxon>metagenomes</taxon>
        <taxon>ecological metagenomes</taxon>
    </lineage>
</organism>
<name>A0A6J7ULM3_9ZZZZ</name>
<evidence type="ECO:0000313" key="2">
    <source>
        <dbReference type="EMBL" id="CAB5065806.1"/>
    </source>
</evidence>
<dbReference type="PANTHER" id="PTHR46696">
    <property type="entry name" value="P450, PUTATIVE (EUROFUNG)-RELATED"/>
    <property type="match status" value="1"/>
</dbReference>
<dbReference type="GO" id="GO:0006707">
    <property type="term" value="P:cholesterol catabolic process"/>
    <property type="evidence" value="ECO:0007669"/>
    <property type="project" value="TreeGrafter"/>
</dbReference>
<dbReference type="InterPro" id="IPR001128">
    <property type="entry name" value="Cyt_P450"/>
</dbReference>
<dbReference type="Pfam" id="PF00067">
    <property type="entry name" value="p450"/>
    <property type="match status" value="1"/>
</dbReference>
<dbReference type="GO" id="GO:0005506">
    <property type="term" value="F:iron ion binding"/>
    <property type="evidence" value="ECO:0007669"/>
    <property type="project" value="InterPro"/>
</dbReference>
<dbReference type="PRINTS" id="PR00385">
    <property type="entry name" value="P450"/>
</dbReference>
<gene>
    <name evidence="2" type="ORF">UFOPK4354_00823</name>
</gene>
<dbReference type="PROSITE" id="PS00086">
    <property type="entry name" value="CYTOCHROME_P450"/>
    <property type="match status" value="1"/>
</dbReference>
<dbReference type="EMBL" id="CAFBQW010000076">
    <property type="protein sequence ID" value="CAB5065806.1"/>
    <property type="molecule type" value="Genomic_DNA"/>
</dbReference>
<dbReference type="GO" id="GO:0020037">
    <property type="term" value="F:heme binding"/>
    <property type="evidence" value="ECO:0007669"/>
    <property type="project" value="InterPro"/>
</dbReference>
<dbReference type="AlphaFoldDB" id="A0A6J7ULM3"/>
<evidence type="ECO:0000256" key="1">
    <source>
        <dbReference type="ARBA" id="ARBA00010617"/>
    </source>
</evidence>
<protein>
    <submittedName>
        <fullName evidence="2">Unannotated protein</fullName>
    </submittedName>
</protein>
<proteinExistence type="inferred from homology"/>
<dbReference type="InterPro" id="IPR017972">
    <property type="entry name" value="Cyt_P450_CS"/>
</dbReference>
<dbReference type="GO" id="GO:0036199">
    <property type="term" value="F:cholest-4-en-3-one 26-monooxygenase activity"/>
    <property type="evidence" value="ECO:0007669"/>
    <property type="project" value="TreeGrafter"/>
</dbReference>
<dbReference type="GO" id="GO:0008395">
    <property type="term" value="F:steroid hydroxylase activity"/>
    <property type="evidence" value="ECO:0007669"/>
    <property type="project" value="TreeGrafter"/>
</dbReference>
<comment type="similarity">
    <text evidence="1">Belongs to the cytochrome P450 family.</text>
</comment>
<dbReference type="PANTHER" id="PTHR46696:SF4">
    <property type="entry name" value="BIOTIN BIOSYNTHESIS CYTOCHROME P450"/>
    <property type="match status" value="1"/>
</dbReference>
<reference evidence="2" key="1">
    <citation type="submission" date="2020-05" db="EMBL/GenBank/DDBJ databases">
        <authorList>
            <person name="Chiriac C."/>
            <person name="Salcher M."/>
            <person name="Ghai R."/>
            <person name="Kavagutti S V."/>
        </authorList>
    </citation>
    <scope>NUCLEOTIDE SEQUENCE</scope>
</reference>
<sequence>MAMYAIEFAARRRSEPPREDLTTLILDGEFGGQPMSDVDFGSFFVQIVTAGNDTTKSMLSSGLWALLQHPEQLQELRDDASLIPGAVEEILRWANPLHYFRRTASEDTELSGVQISAGDKVVMYYTSANRDETVFDEPDRFNIHRNPNPHLSFGIGEHFCLGVHLARLEGRVFFTELLRSFARIELVDDPVRVRSNLNNSFKRLPVRLLDYRAT</sequence>
<accession>A0A6J7ULM3</accession>
<dbReference type="Gene3D" id="1.10.630.10">
    <property type="entry name" value="Cytochrome P450"/>
    <property type="match status" value="1"/>
</dbReference>
<dbReference type="InterPro" id="IPR036396">
    <property type="entry name" value="Cyt_P450_sf"/>
</dbReference>